<protein>
    <submittedName>
        <fullName evidence="1">Uncharacterized protein</fullName>
    </submittedName>
</protein>
<sequence length="75" mass="7915">MRLSSGVRLDEADGRCQLPGHADGSHYALLAEAGPCTGLWASWDAHECRISVLADCPVTSPEACCLFLGHPGPHT</sequence>
<dbReference type="Proteomes" id="UP001183610">
    <property type="component" value="Unassembled WGS sequence"/>
</dbReference>
<gene>
    <name evidence="1" type="ORF">RM698_14930</name>
</gene>
<reference evidence="2" key="1">
    <citation type="submission" date="2023-07" db="EMBL/GenBank/DDBJ databases">
        <title>30 novel species of actinomycetes from the DSMZ collection.</title>
        <authorList>
            <person name="Nouioui I."/>
        </authorList>
    </citation>
    <scope>NUCLEOTIDE SEQUENCE [LARGE SCALE GENOMIC DNA]</scope>
    <source>
        <strain evidence="2">DSM 41979</strain>
    </source>
</reference>
<organism evidence="1 2">
    <name type="scientific">Streptomyces evansiae</name>
    <dbReference type="NCBI Taxonomy" id="3075535"/>
    <lineage>
        <taxon>Bacteria</taxon>
        <taxon>Bacillati</taxon>
        <taxon>Actinomycetota</taxon>
        <taxon>Actinomycetes</taxon>
        <taxon>Kitasatosporales</taxon>
        <taxon>Streptomycetaceae</taxon>
        <taxon>Streptomyces</taxon>
    </lineage>
</organism>
<evidence type="ECO:0000313" key="2">
    <source>
        <dbReference type="Proteomes" id="UP001183610"/>
    </source>
</evidence>
<name>A0ABU2R1X5_9ACTN</name>
<comment type="caution">
    <text evidence="1">The sequence shown here is derived from an EMBL/GenBank/DDBJ whole genome shotgun (WGS) entry which is preliminary data.</text>
</comment>
<dbReference type="RefSeq" id="WP_234009403.1">
    <property type="nucleotide sequence ID" value="NZ_JAVRET010000030.1"/>
</dbReference>
<evidence type="ECO:0000313" key="1">
    <source>
        <dbReference type="EMBL" id="MDT0410347.1"/>
    </source>
</evidence>
<dbReference type="EMBL" id="JAVRET010000030">
    <property type="protein sequence ID" value="MDT0410347.1"/>
    <property type="molecule type" value="Genomic_DNA"/>
</dbReference>
<accession>A0ABU2R1X5</accession>
<proteinExistence type="predicted"/>
<keyword evidence="2" id="KW-1185">Reference proteome</keyword>